<dbReference type="EMBL" id="CAEZYZ010000176">
    <property type="protein sequence ID" value="CAB4755623.1"/>
    <property type="molecule type" value="Genomic_DNA"/>
</dbReference>
<reference evidence="2" key="1">
    <citation type="submission" date="2020-05" db="EMBL/GenBank/DDBJ databases">
        <authorList>
            <person name="Chiriac C."/>
            <person name="Salcher M."/>
            <person name="Ghai R."/>
            <person name="Kavagutti S V."/>
        </authorList>
    </citation>
    <scope>NUCLEOTIDE SEQUENCE</scope>
</reference>
<dbReference type="AlphaFoldDB" id="A0A6J6UAI7"/>
<dbReference type="InterPro" id="IPR029058">
    <property type="entry name" value="AB_hydrolase_fold"/>
</dbReference>
<sequence>MTGGRTIVFVHGKGGFESRQAWLGPLNTGLSALGYPVIGAHGDRIIEADYLVALLAGDDGHTPGVEWTKPPARARHDTWADFLVRREALAEAIEQSRNTPGPVHAGLFSGTPLPDSIAGTMEGVATYRSSSRHRHAAWRAMLACLPETGRVTVVAHSLGSILMIDLLTRLPPGLQVDLLLTIGSPMGVKGLRSHHGGIETAGGFPADRVLRWLNVYDPGDIITVGRGASPFFQAALDAPVRTGGSHSLVGYMSHPVIAAAVGHAIFSEPGQAVVDAPMSPPRVDGQGVPSRRLDPRWDPLLLRFAYTQQLWATCDTGKWGFRRRIDAARRILARRTIEDIATRHASQPADVSELSPLHPSRAPTQEDLLVHAAGLVRGKMSDAQLVVAAVDFLLAPTLPPFDLDIADRHAHEALAALLANVRRASPANPGPSSTSAPSATSAPSSTPAPSAQDVSEAVIASVRDSKAALSESGFPWGPVLITAGIGLLAATGVGLAVAAPAGLAGAAAIASTLATFGPGGMVGGIATLTALTGAATAMTSLGVVVELTPSDPRYEQVRDAMALQLAEQSAPQLRTSVAGMLAVLGAQRRLGLPSDAANIEELLLRTESLVQHERGLHAEIAPGRPGTKEWRTKASILGKALGSLDRNADALGLPAAPRAVIRREIEQG</sequence>
<proteinExistence type="predicted"/>
<feature type="compositionally biased region" description="Low complexity" evidence="1">
    <location>
        <begin position="425"/>
        <end position="451"/>
    </location>
</feature>
<evidence type="ECO:0000256" key="1">
    <source>
        <dbReference type="SAM" id="MobiDB-lite"/>
    </source>
</evidence>
<feature type="region of interest" description="Disordered" evidence="1">
    <location>
        <begin position="425"/>
        <end position="456"/>
    </location>
</feature>
<organism evidence="2">
    <name type="scientific">freshwater metagenome</name>
    <dbReference type="NCBI Taxonomy" id="449393"/>
    <lineage>
        <taxon>unclassified sequences</taxon>
        <taxon>metagenomes</taxon>
        <taxon>ecological metagenomes</taxon>
    </lineage>
</organism>
<accession>A0A6J6UAI7</accession>
<name>A0A6J6UAI7_9ZZZZ</name>
<dbReference type="Gene3D" id="3.40.50.1820">
    <property type="entry name" value="alpha/beta hydrolase"/>
    <property type="match status" value="1"/>
</dbReference>
<dbReference type="SUPFAM" id="SSF53474">
    <property type="entry name" value="alpha/beta-Hydrolases"/>
    <property type="match status" value="1"/>
</dbReference>
<protein>
    <submittedName>
        <fullName evidence="2">Unannotated protein</fullName>
    </submittedName>
</protein>
<gene>
    <name evidence="2" type="ORF">UFOPK2810_01057</name>
</gene>
<evidence type="ECO:0000313" key="2">
    <source>
        <dbReference type="EMBL" id="CAB4755623.1"/>
    </source>
</evidence>